<proteinExistence type="predicted"/>
<evidence type="ECO:0000313" key="3">
    <source>
        <dbReference type="Proteomes" id="UP000030640"/>
    </source>
</evidence>
<feature type="compositionally biased region" description="Polar residues" evidence="1">
    <location>
        <begin position="18"/>
        <end position="31"/>
    </location>
</feature>
<feature type="compositionally biased region" description="Basic and acidic residues" evidence="1">
    <location>
        <begin position="7"/>
        <end position="17"/>
    </location>
</feature>
<name>W6ZTY0_9APIC</name>
<evidence type="ECO:0000256" key="1">
    <source>
        <dbReference type="SAM" id="MobiDB-lite"/>
    </source>
</evidence>
<dbReference type="Proteomes" id="UP000030640">
    <property type="component" value="Unassembled WGS sequence"/>
</dbReference>
<dbReference type="EMBL" id="KI965505">
    <property type="protein sequence ID" value="EUD64402.1"/>
    <property type="molecule type" value="Genomic_DNA"/>
</dbReference>
<feature type="compositionally biased region" description="Basic and acidic residues" evidence="1">
    <location>
        <begin position="56"/>
        <end position="67"/>
    </location>
</feature>
<gene>
    <name evidence="2" type="ORF">C922_05223</name>
</gene>
<protein>
    <submittedName>
        <fullName evidence="2">Uncharacterized protein</fullName>
    </submittedName>
</protein>
<reference evidence="2 3" key="1">
    <citation type="submission" date="2013-02" db="EMBL/GenBank/DDBJ databases">
        <title>The Genome Sequence of Plasmodium inui San Antonio 1.</title>
        <authorList>
            <consortium name="The Broad Institute Genome Sequencing Platform"/>
            <consortium name="The Broad Institute Genome Sequencing Center for Infectious Disease"/>
            <person name="Neafsey D."/>
            <person name="Cheeseman I."/>
            <person name="Volkman S."/>
            <person name="Adams J."/>
            <person name="Walker B."/>
            <person name="Young S.K."/>
            <person name="Zeng Q."/>
            <person name="Gargeya S."/>
            <person name="Fitzgerald M."/>
            <person name="Haas B."/>
            <person name="Abouelleil A."/>
            <person name="Alvarado L."/>
            <person name="Arachchi H.M."/>
            <person name="Berlin A.M."/>
            <person name="Chapman S.B."/>
            <person name="Dewar J."/>
            <person name="Goldberg J."/>
            <person name="Griggs A."/>
            <person name="Gujja S."/>
            <person name="Hansen M."/>
            <person name="Howarth C."/>
            <person name="Imamovic A."/>
            <person name="Larimer J."/>
            <person name="McCowan C."/>
            <person name="Murphy C."/>
            <person name="Neiman D."/>
            <person name="Pearson M."/>
            <person name="Priest M."/>
            <person name="Roberts A."/>
            <person name="Saif S."/>
            <person name="Shea T."/>
            <person name="Sisk P."/>
            <person name="Sykes S."/>
            <person name="Wortman J."/>
            <person name="Nusbaum C."/>
            <person name="Birren B."/>
        </authorList>
    </citation>
    <scope>NUCLEOTIDE SEQUENCE [LARGE SCALE GENOMIC DNA]</scope>
    <source>
        <strain evidence="2 3">San Antonio 1</strain>
    </source>
</reference>
<sequence length="67" mass="7587">MNNPHQIQDKRISESDKQGTTSSSKGTYNNHSLKKIQTSKSKLKKLKNNNPPKTLPQEDHNLAKTTK</sequence>
<dbReference type="GeneID" id="20040497"/>
<dbReference type="VEuPathDB" id="PlasmoDB:C922_05223"/>
<accession>W6ZTY0</accession>
<feature type="region of interest" description="Disordered" evidence="1">
    <location>
        <begin position="1"/>
        <end position="67"/>
    </location>
</feature>
<organism evidence="2 3">
    <name type="scientific">Plasmodium inui San Antonio 1</name>
    <dbReference type="NCBI Taxonomy" id="1237626"/>
    <lineage>
        <taxon>Eukaryota</taxon>
        <taxon>Sar</taxon>
        <taxon>Alveolata</taxon>
        <taxon>Apicomplexa</taxon>
        <taxon>Aconoidasida</taxon>
        <taxon>Haemosporida</taxon>
        <taxon>Plasmodiidae</taxon>
        <taxon>Plasmodium</taxon>
        <taxon>Plasmodium (Plasmodium)</taxon>
    </lineage>
</organism>
<dbReference type="AlphaFoldDB" id="W6ZTY0"/>
<keyword evidence="3" id="KW-1185">Reference proteome</keyword>
<dbReference type="RefSeq" id="XP_008819017.1">
    <property type="nucleotide sequence ID" value="XM_008820795.1"/>
</dbReference>
<evidence type="ECO:0000313" key="2">
    <source>
        <dbReference type="EMBL" id="EUD64402.1"/>
    </source>
</evidence>